<evidence type="ECO:0000256" key="1">
    <source>
        <dbReference type="SAM" id="SignalP"/>
    </source>
</evidence>
<evidence type="ECO:0000313" key="3">
    <source>
        <dbReference type="Proteomes" id="UP000319374"/>
    </source>
</evidence>
<organism evidence="2 3">
    <name type="scientific">Alistipes dispar</name>
    <dbReference type="NCBI Taxonomy" id="2585119"/>
    <lineage>
        <taxon>Bacteria</taxon>
        <taxon>Pseudomonadati</taxon>
        <taxon>Bacteroidota</taxon>
        <taxon>Bacteroidia</taxon>
        <taxon>Bacteroidales</taxon>
        <taxon>Rikenellaceae</taxon>
        <taxon>Alistipes</taxon>
    </lineage>
</organism>
<sequence length="181" mass="19282">MKRILLLAAVALLSAPLCVQAQRSEITVSYGYAPTSNWSDSFSAIKDLVSDAKTDISGWGAVTVGYNLRLLGPLSIGAQVVCSTNEQKIKGTNTEIRNRYWAVMPNVKWTWLNLKIVSLYSRAAVGAVFSEAESGGESEHATRFAYQVSPVGVTVGGRLAAYAEAGVGASGSLLVGLRYSF</sequence>
<protein>
    <submittedName>
        <fullName evidence="2">Uncharacterized protein</fullName>
    </submittedName>
</protein>
<dbReference type="OrthoDB" id="1099386at2"/>
<feature type="chain" id="PRO_5021343272" evidence="1">
    <location>
        <begin position="22"/>
        <end position="181"/>
    </location>
</feature>
<dbReference type="Proteomes" id="UP000319374">
    <property type="component" value="Chromosome"/>
</dbReference>
<dbReference type="EMBL" id="AP019736">
    <property type="protein sequence ID" value="BBL07371.1"/>
    <property type="molecule type" value="Genomic_DNA"/>
</dbReference>
<feature type="signal peptide" evidence="1">
    <location>
        <begin position="1"/>
        <end position="21"/>
    </location>
</feature>
<name>A0A4Y1X251_9BACT</name>
<keyword evidence="3" id="KW-1185">Reference proteome</keyword>
<dbReference type="AlphaFoldDB" id="A0A4Y1X251"/>
<dbReference type="KEGG" id="ada:A5CPEGH6_20090"/>
<proteinExistence type="predicted"/>
<evidence type="ECO:0000313" key="2">
    <source>
        <dbReference type="EMBL" id="BBL07371.1"/>
    </source>
</evidence>
<accession>A0A4Y1X251</accession>
<dbReference type="RefSeq" id="WP_141429551.1">
    <property type="nucleotide sequence ID" value="NZ_AP019736.1"/>
</dbReference>
<keyword evidence="1" id="KW-0732">Signal</keyword>
<gene>
    <name evidence="2" type="ORF">A5CPEGH6_20090</name>
</gene>
<reference evidence="3" key="1">
    <citation type="submission" date="2019-06" db="EMBL/GenBank/DDBJ databases">
        <title>Alistipes onderdonkii subsp. vulgaris subsp. nov., Alistipes dispar sp. nov. and Alistipes communis sp. nov., isolated from human faeces, and creation of Alistipes onderdonkii subsp. onderdonkii subsp. nov.</title>
        <authorList>
            <person name="Sakamoto M."/>
            <person name="Ikeyama N."/>
            <person name="Ogata Y."/>
            <person name="Suda W."/>
            <person name="Iino T."/>
            <person name="Hattori M."/>
            <person name="Ohkuma M."/>
        </authorList>
    </citation>
    <scope>NUCLEOTIDE SEQUENCE [LARGE SCALE GENOMIC DNA]</scope>
    <source>
        <strain evidence="3">5CPEGH6</strain>
    </source>
</reference>
<dbReference type="GeneID" id="98673993"/>